<gene>
    <name evidence="1" type="ORF">TIFTF001_029679</name>
</gene>
<dbReference type="AlphaFoldDB" id="A0AA88DWB7"/>
<keyword evidence="2" id="KW-1185">Reference proteome</keyword>
<evidence type="ECO:0008006" key="3">
    <source>
        <dbReference type="Google" id="ProtNLM"/>
    </source>
</evidence>
<comment type="caution">
    <text evidence="1">The sequence shown here is derived from an EMBL/GenBank/DDBJ whole genome shotgun (WGS) entry which is preliminary data.</text>
</comment>
<reference evidence="1" key="1">
    <citation type="submission" date="2023-07" db="EMBL/GenBank/DDBJ databases">
        <title>draft genome sequence of fig (Ficus carica).</title>
        <authorList>
            <person name="Takahashi T."/>
            <person name="Nishimura K."/>
        </authorList>
    </citation>
    <scope>NUCLEOTIDE SEQUENCE</scope>
</reference>
<dbReference type="Gramene" id="FCD_00026064-RA">
    <property type="protein sequence ID" value="FCD_00026064-RA:cds"/>
    <property type="gene ID" value="FCD_00026064"/>
</dbReference>
<evidence type="ECO:0000313" key="2">
    <source>
        <dbReference type="Proteomes" id="UP001187192"/>
    </source>
</evidence>
<organism evidence="1 2">
    <name type="scientific">Ficus carica</name>
    <name type="common">Common fig</name>
    <dbReference type="NCBI Taxonomy" id="3494"/>
    <lineage>
        <taxon>Eukaryota</taxon>
        <taxon>Viridiplantae</taxon>
        <taxon>Streptophyta</taxon>
        <taxon>Embryophyta</taxon>
        <taxon>Tracheophyta</taxon>
        <taxon>Spermatophyta</taxon>
        <taxon>Magnoliopsida</taxon>
        <taxon>eudicotyledons</taxon>
        <taxon>Gunneridae</taxon>
        <taxon>Pentapetalae</taxon>
        <taxon>rosids</taxon>
        <taxon>fabids</taxon>
        <taxon>Rosales</taxon>
        <taxon>Moraceae</taxon>
        <taxon>Ficeae</taxon>
        <taxon>Ficus</taxon>
    </lineage>
</organism>
<evidence type="ECO:0000313" key="1">
    <source>
        <dbReference type="EMBL" id="GMN60584.1"/>
    </source>
</evidence>
<protein>
    <recommendedName>
        <fullName evidence="3">Reverse transcriptase zinc-binding domain-containing protein</fullName>
    </recommendedName>
</protein>
<accession>A0AA88DWB7</accession>
<name>A0AA88DWB7_FICCA</name>
<proteinExistence type="predicted"/>
<dbReference type="EMBL" id="BTGU01000100">
    <property type="protein sequence ID" value="GMN60584.1"/>
    <property type="molecule type" value="Genomic_DNA"/>
</dbReference>
<dbReference type="Proteomes" id="UP001187192">
    <property type="component" value="Unassembled WGS sequence"/>
</dbReference>
<sequence>MGFITTPNWDTLNLKVAYLLSSSGWNKEFIDEVLWLVDKDLEWSIPLSARYRDDILVWSHFHCRGVLINHSYPRCGEEAKDTSHAFWSCGSVRTIWEDSVLWQLDRNSFVFEVKFTSPKEVVSHSGHILGDYKAA</sequence>